<dbReference type="EMBL" id="BAABFB010000007">
    <property type="protein sequence ID" value="GAA4471067.1"/>
    <property type="molecule type" value="Genomic_DNA"/>
</dbReference>
<reference evidence="3" key="1">
    <citation type="journal article" date="2019" name="Int. J. Syst. Evol. Microbiol.">
        <title>The Global Catalogue of Microorganisms (GCM) 10K type strain sequencing project: providing services to taxonomists for standard genome sequencing and annotation.</title>
        <authorList>
            <consortium name="The Broad Institute Genomics Platform"/>
            <consortium name="The Broad Institute Genome Sequencing Center for Infectious Disease"/>
            <person name="Wu L."/>
            <person name="Ma J."/>
        </authorList>
    </citation>
    <scope>NUCLEOTIDE SEQUENCE [LARGE SCALE GENOMIC DNA]</scope>
    <source>
        <strain evidence="3">JCM 32206</strain>
    </source>
</reference>
<dbReference type="SUPFAM" id="SSF55136">
    <property type="entry name" value="Probable bacterial effector-binding domain"/>
    <property type="match status" value="1"/>
</dbReference>
<organism evidence="2 3">
    <name type="scientific">Rhodococcus olei</name>
    <dbReference type="NCBI Taxonomy" id="2161675"/>
    <lineage>
        <taxon>Bacteria</taxon>
        <taxon>Bacillati</taxon>
        <taxon>Actinomycetota</taxon>
        <taxon>Actinomycetes</taxon>
        <taxon>Mycobacteriales</taxon>
        <taxon>Nocardiaceae</taxon>
        <taxon>Rhodococcus</taxon>
    </lineage>
</organism>
<accession>A0ABP8NU20</accession>
<dbReference type="Proteomes" id="UP001501183">
    <property type="component" value="Unassembled WGS sequence"/>
</dbReference>
<sequence length="161" mass="17938">MVEVRSGDIEFVELAEVFVGGLPVRSPKRPLGVLRDPNLERAWSAVLRQNPSGPLASIYTDYSADAGSFYTQVVGYRCESIGDLMRGHVMARIPSGRYARFVSTGEFPDVVSNLWQQVREAEDAGQIDRAFAGAYECYPHAYRIDLYVAVDAMSRSIRHGF</sequence>
<dbReference type="InterPro" id="IPR011256">
    <property type="entry name" value="Reg_factor_effector_dom_sf"/>
</dbReference>
<dbReference type="SMART" id="SM00871">
    <property type="entry name" value="AraC_E_bind"/>
    <property type="match status" value="1"/>
</dbReference>
<dbReference type="InterPro" id="IPR053182">
    <property type="entry name" value="YobU-like_regulator"/>
</dbReference>
<dbReference type="PANTHER" id="PTHR36444">
    <property type="entry name" value="TRANSCRIPTIONAL REGULATOR PROTEIN YOBU-RELATED"/>
    <property type="match status" value="1"/>
</dbReference>
<comment type="caution">
    <text evidence="2">The sequence shown here is derived from an EMBL/GenBank/DDBJ whole genome shotgun (WGS) entry which is preliminary data.</text>
</comment>
<feature type="domain" description="AraC effector-binding" evidence="1">
    <location>
        <begin position="7"/>
        <end position="151"/>
    </location>
</feature>
<dbReference type="InterPro" id="IPR029441">
    <property type="entry name" value="Cass2"/>
</dbReference>
<evidence type="ECO:0000313" key="3">
    <source>
        <dbReference type="Proteomes" id="UP001501183"/>
    </source>
</evidence>
<gene>
    <name evidence="2" type="ORF">GCM10023094_01060</name>
</gene>
<protein>
    <recommendedName>
        <fullName evidence="1">AraC effector-binding domain-containing protein</fullName>
    </recommendedName>
</protein>
<evidence type="ECO:0000313" key="2">
    <source>
        <dbReference type="EMBL" id="GAA4471067.1"/>
    </source>
</evidence>
<dbReference type="Pfam" id="PF14526">
    <property type="entry name" value="Cass2"/>
    <property type="match status" value="1"/>
</dbReference>
<dbReference type="PANTHER" id="PTHR36444:SF2">
    <property type="entry name" value="TRANSCRIPTIONAL REGULATOR PROTEIN YOBU-RELATED"/>
    <property type="match status" value="1"/>
</dbReference>
<name>A0ABP8NU20_9NOCA</name>
<keyword evidence="3" id="KW-1185">Reference proteome</keyword>
<proteinExistence type="predicted"/>
<dbReference type="InterPro" id="IPR010499">
    <property type="entry name" value="AraC_E-bd"/>
</dbReference>
<dbReference type="Gene3D" id="3.20.80.10">
    <property type="entry name" value="Regulatory factor, effector binding domain"/>
    <property type="match status" value="1"/>
</dbReference>
<evidence type="ECO:0000259" key="1">
    <source>
        <dbReference type="SMART" id="SM00871"/>
    </source>
</evidence>